<comment type="similarity">
    <text evidence="1 2">Belongs to the phD/YefM antitoxin family.</text>
</comment>
<name>A0A6N7XAZ4_9ACTN</name>
<evidence type="ECO:0000256" key="1">
    <source>
        <dbReference type="ARBA" id="ARBA00009981"/>
    </source>
</evidence>
<dbReference type="RefSeq" id="WP_173367866.1">
    <property type="nucleotide sequence ID" value="NZ_DBFONV010000042.1"/>
</dbReference>
<comment type="caution">
    <text evidence="3">The sequence shown here is derived from an EMBL/GenBank/DDBJ whole genome shotgun (WGS) entry which is preliminary data.</text>
</comment>
<reference evidence="3 4" key="1">
    <citation type="submission" date="2019-08" db="EMBL/GenBank/DDBJ databases">
        <title>In-depth cultivation of the pig gut microbiome towards novel bacterial diversity and tailored functional studies.</title>
        <authorList>
            <person name="Wylensek D."/>
            <person name="Hitch T.C.A."/>
            <person name="Clavel T."/>
        </authorList>
    </citation>
    <scope>NUCLEOTIDE SEQUENCE [LARGE SCALE GENOMIC DNA]</scope>
    <source>
        <strain evidence="3 4">WB01_CNA04</strain>
    </source>
</reference>
<evidence type="ECO:0000313" key="3">
    <source>
        <dbReference type="EMBL" id="MST60574.1"/>
    </source>
</evidence>
<comment type="function">
    <text evidence="2">Antitoxin component of a type II toxin-antitoxin (TA) system.</text>
</comment>
<dbReference type="NCBIfam" id="TIGR01552">
    <property type="entry name" value="phd_fam"/>
    <property type="match status" value="1"/>
</dbReference>
<dbReference type="Gene3D" id="3.40.1620.10">
    <property type="entry name" value="YefM-like domain"/>
    <property type="match status" value="1"/>
</dbReference>
<dbReference type="EMBL" id="VUND01000002">
    <property type="protein sequence ID" value="MST60574.1"/>
    <property type="molecule type" value="Genomic_DNA"/>
</dbReference>
<organism evidence="3 4">
    <name type="scientific">Parafannyhessea umbonata</name>
    <dbReference type="NCBI Taxonomy" id="604330"/>
    <lineage>
        <taxon>Bacteria</taxon>
        <taxon>Bacillati</taxon>
        <taxon>Actinomycetota</taxon>
        <taxon>Coriobacteriia</taxon>
        <taxon>Coriobacteriales</taxon>
        <taxon>Atopobiaceae</taxon>
        <taxon>Parafannyhessea</taxon>
    </lineage>
</organism>
<dbReference type="Proteomes" id="UP000434342">
    <property type="component" value="Unassembled WGS sequence"/>
</dbReference>
<protein>
    <recommendedName>
        <fullName evidence="2">Antitoxin</fullName>
    </recommendedName>
</protein>
<accession>A0A6N7XAZ4</accession>
<dbReference type="Pfam" id="PF02604">
    <property type="entry name" value="PhdYeFM_antitox"/>
    <property type="match status" value="1"/>
</dbReference>
<gene>
    <name evidence="3" type="ORF">FYJ69_06575</name>
</gene>
<evidence type="ECO:0000313" key="4">
    <source>
        <dbReference type="Proteomes" id="UP000434342"/>
    </source>
</evidence>
<dbReference type="SUPFAM" id="SSF143120">
    <property type="entry name" value="YefM-like"/>
    <property type="match status" value="1"/>
</dbReference>
<dbReference type="InterPro" id="IPR006442">
    <property type="entry name" value="Antitoxin_Phd/YefM"/>
</dbReference>
<dbReference type="InterPro" id="IPR036165">
    <property type="entry name" value="YefM-like_sf"/>
</dbReference>
<dbReference type="AlphaFoldDB" id="A0A6N7XAZ4"/>
<proteinExistence type="inferred from homology"/>
<evidence type="ECO:0000256" key="2">
    <source>
        <dbReference type="RuleBase" id="RU362080"/>
    </source>
</evidence>
<sequence>MSALTMGLAEVKNNFSRVTAEVNRTGRPVTVLKNNKPWVIIQPVSNSQSSLDVAVDFMDEYSDVFEKLAK</sequence>